<feature type="compositionally biased region" description="Low complexity" evidence="1">
    <location>
        <begin position="59"/>
        <end position="69"/>
    </location>
</feature>
<keyword evidence="3" id="KW-1185">Reference proteome</keyword>
<organism evidence="2 3">
    <name type="scientific">Cirrhinus mrigala</name>
    <name type="common">Mrigala</name>
    <dbReference type="NCBI Taxonomy" id="683832"/>
    <lineage>
        <taxon>Eukaryota</taxon>
        <taxon>Metazoa</taxon>
        <taxon>Chordata</taxon>
        <taxon>Craniata</taxon>
        <taxon>Vertebrata</taxon>
        <taxon>Euteleostomi</taxon>
        <taxon>Actinopterygii</taxon>
        <taxon>Neopterygii</taxon>
        <taxon>Teleostei</taxon>
        <taxon>Ostariophysi</taxon>
        <taxon>Cypriniformes</taxon>
        <taxon>Cyprinidae</taxon>
        <taxon>Labeoninae</taxon>
        <taxon>Labeonini</taxon>
        <taxon>Cirrhinus</taxon>
    </lineage>
</organism>
<feature type="region of interest" description="Disordered" evidence="1">
    <location>
        <begin position="1"/>
        <end position="24"/>
    </location>
</feature>
<dbReference type="EMBL" id="JAMKFB020000018">
    <property type="protein sequence ID" value="KAL0168257.1"/>
    <property type="molecule type" value="Genomic_DNA"/>
</dbReference>
<reference evidence="2 3" key="1">
    <citation type="submission" date="2024-05" db="EMBL/GenBank/DDBJ databases">
        <title>Genome sequencing and assembly of Indian major carp, Cirrhinus mrigala (Hamilton, 1822).</title>
        <authorList>
            <person name="Mohindra V."/>
            <person name="Chowdhury L.M."/>
            <person name="Lal K."/>
            <person name="Jena J.K."/>
        </authorList>
    </citation>
    <scope>NUCLEOTIDE SEQUENCE [LARGE SCALE GENOMIC DNA]</scope>
    <source>
        <strain evidence="2">CM1030</strain>
        <tissue evidence="2">Blood</tissue>
    </source>
</reference>
<feature type="compositionally biased region" description="Pro residues" evidence="1">
    <location>
        <begin position="70"/>
        <end position="85"/>
    </location>
</feature>
<evidence type="ECO:0000313" key="2">
    <source>
        <dbReference type="EMBL" id="KAL0168257.1"/>
    </source>
</evidence>
<feature type="non-terminal residue" evidence="2">
    <location>
        <position position="193"/>
    </location>
</feature>
<proteinExistence type="predicted"/>
<protein>
    <submittedName>
        <fullName evidence="2">Uncharacterized protein</fullName>
    </submittedName>
</protein>
<dbReference type="Proteomes" id="UP001529510">
    <property type="component" value="Unassembled WGS sequence"/>
</dbReference>
<accession>A0ABD0P2D3</accession>
<gene>
    <name evidence="2" type="ORF">M9458_036479</name>
</gene>
<feature type="region of interest" description="Disordered" evidence="1">
    <location>
        <begin position="59"/>
        <end position="85"/>
    </location>
</feature>
<evidence type="ECO:0000256" key="1">
    <source>
        <dbReference type="SAM" id="MobiDB-lite"/>
    </source>
</evidence>
<sequence length="193" mass="19810">SASARRPSSSTMGPSSLISTSAHQSTSIHHLGTPLLRLHLIPSALSGFSFPPAPPWSSVAPVPPRASGSLPPPRSPEPVSPPVPPGSLIPPASPWTPLLRLHLVPPPLSGSSFPPAPPWPSGSSPSACLVGSLSLPRAPLPLESSAPWLLPPPAHPCATILAGAWVLPGSSCFLLSSLWLLLHLIHPGSAFLL</sequence>
<feature type="non-terminal residue" evidence="2">
    <location>
        <position position="1"/>
    </location>
</feature>
<comment type="caution">
    <text evidence="2">The sequence shown here is derived from an EMBL/GenBank/DDBJ whole genome shotgun (WGS) entry which is preliminary data.</text>
</comment>
<name>A0ABD0P2D3_CIRMR</name>
<dbReference type="AlphaFoldDB" id="A0ABD0P2D3"/>
<evidence type="ECO:0000313" key="3">
    <source>
        <dbReference type="Proteomes" id="UP001529510"/>
    </source>
</evidence>